<evidence type="ECO:0000313" key="2">
    <source>
        <dbReference type="Proteomes" id="UP000311919"/>
    </source>
</evidence>
<evidence type="ECO:0000313" key="1">
    <source>
        <dbReference type="EMBL" id="TNN14131.1"/>
    </source>
</evidence>
<dbReference type="OrthoDB" id="6250524at2759"/>
<name>A0A4Z2DCB0_SCHJA</name>
<proteinExistence type="predicted"/>
<reference evidence="1 2" key="1">
    <citation type="submission" date="2019-03" db="EMBL/GenBank/DDBJ databases">
        <title>An improved genome assembly of the fluke Schistosoma japonicum.</title>
        <authorList>
            <person name="Hu W."/>
            <person name="Luo F."/>
            <person name="Yin M."/>
            <person name="Mo X."/>
            <person name="Sun C."/>
            <person name="Wu Q."/>
            <person name="Zhu B."/>
            <person name="Xiang M."/>
            <person name="Wang J."/>
            <person name="Wang Y."/>
            <person name="Zhang T."/>
            <person name="Xu B."/>
            <person name="Zheng H."/>
            <person name="Feng Z."/>
        </authorList>
    </citation>
    <scope>NUCLEOTIDE SEQUENCE [LARGE SCALE GENOMIC DNA]</scope>
    <source>
        <strain evidence="1">HuSjv2</strain>
        <tissue evidence="1">Worms</tissue>
    </source>
</reference>
<keyword evidence="2" id="KW-1185">Reference proteome</keyword>
<dbReference type="AlphaFoldDB" id="A0A4Z2DCB0"/>
<gene>
    <name evidence="1" type="ORF">EWB00_002376</name>
</gene>
<dbReference type="STRING" id="6182.A0A4Z2DCB0"/>
<organism evidence="1 2">
    <name type="scientific">Schistosoma japonicum</name>
    <name type="common">Blood fluke</name>
    <dbReference type="NCBI Taxonomy" id="6182"/>
    <lineage>
        <taxon>Eukaryota</taxon>
        <taxon>Metazoa</taxon>
        <taxon>Spiralia</taxon>
        <taxon>Lophotrochozoa</taxon>
        <taxon>Platyhelminthes</taxon>
        <taxon>Trematoda</taxon>
        <taxon>Digenea</taxon>
        <taxon>Strigeidida</taxon>
        <taxon>Schistosomatoidea</taxon>
        <taxon>Schistosomatidae</taxon>
        <taxon>Schistosoma</taxon>
    </lineage>
</organism>
<protein>
    <submittedName>
        <fullName evidence="1">Uncharacterized protein</fullName>
    </submittedName>
</protein>
<accession>A0A4Z2DCB0</accession>
<comment type="caution">
    <text evidence="1">The sequence shown here is derived from an EMBL/GenBank/DDBJ whole genome shotgun (WGS) entry which is preliminary data.</text>
</comment>
<sequence length="723" mass="82805">MDSEISGVIQLVKTGENDGTGVHIPFERFARCLLLDENSLPSDIRLSLIECIAEMAFNPSIITLKGFELLYPGLWNLVYLSSSIDKGISSLVFPILNQIIRFNSFVDFNGTLPSVLLISIEKTCESYLLESDCLLFLNELLQYGVKHNIDLEDCLVKSLIVCCKKFDSSCTNDSLWNCLLLMIKLISLIPSIDCASTLLDHLNHPILFCLDCLKTRRFSGINKRFCIVLQFLASLSNVFQSFKWLEKFCNTTNQGEPLTLVVTTITIELRLYLTQKSSQSNNINSIKNKVQCISNFNNEKEPTVETSPENYMDMLICSDPSVINYSISEACLLLFRYCLEELQKNNNDDLDTTDESNNNSCNYSLISYATDETVKNIWLQCLDTGELLRDVLVSLHLSTRNQDSNCELSTHTQILWDDLSNEVKSLNTVLLETYFTWIEVYFKTHCVAYDKDCEIMSVFKELFDKYLTPVLPVLNALMTYFFENYHLPVDLHQISSVDNSTFIQCVVNILTTLVQLSRIPSNPELLTDLFVYDSTDKPLRGDIVCKWLKQMCCIHMINSQGFSMCLFVALVTNILELINNCLLNTQFFDTKDNLQKMNLITWFLNPGGLFQFFVGDWISSLDSFNVNQPSLCIEYMCIVIKIWIMYHKWSDLFTCNLDDQIKTSLINIPDELLNRIDKILHLFEAASSNSSVEYHVFKFHNACTEAAKLDIRFLDISVLVRDI</sequence>
<dbReference type="Proteomes" id="UP000311919">
    <property type="component" value="Unassembled WGS sequence"/>
</dbReference>
<dbReference type="EMBL" id="SKCS01000180">
    <property type="protein sequence ID" value="TNN14131.1"/>
    <property type="molecule type" value="Genomic_DNA"/>
</dbReference>